<evidence type="ECO:0000313" key="1">
    <source>
        <dbReference type="EMBL" id="SPP99940.1"/>
    </source>
</evidence>
<reference evidence="2" key="1">
    <citation type="submission" date="2018-03" db="EMBL/GenBank/DDBJ databases">
        <authorList>
            <person name="Zecchin S."/>
        </authorList>
    </citation>
    <scope>NUCLEOTIDE SEQUENCE [LARGE SCALE GENOMIC DNA]</scope>
</reference>
<dbReference type="Proteomes" id="UP000245125">
    <property type="component" value="Unassembled WGS sequence"/>
</dbReference>
<keyword evidence="2" id="KW-1185">Reference proteome</keyword>
<proteinExistence type="predicted"/>
<dbReference type="AlphaFoldDB" id="A0A2U3QF19"/>
<sequence>MRIERDCTLGFDAVLFKDVCYDERRVKGYASVEVPDLQNETLLIKGMDKQYA</sequence>
<dbReference type="EMBL" id="OUUY01000045">
    <property type="protein sequence ID" value="SPP99940.1"/>
    <property type="molecule type" value="Genomic_DNA"/>
</dbReference>
<gene>
    <name evidence="1" type="ORF">NBG4_1390001</name>
</gene>
<evidence type="ECO:0000313" key="2">
    <source>
        <dbReference type="Proteomes" id="UP000245125"/>
    </source>
</evidence>
<protein>
    <submittedName>
        <fullName evidence="1">Uncharacterized protein</fullName>
    </submittedName>
</protein>
<accession>A0A2U3QF19</accession>
<organism evidence="1 2">
    <name type="scientific">Candidatus Sulfobium mesophilum</name>
    <dbReference type="NCBI Taxonomy" id="2016548"/>
    <lineage>
        <taxon>Bacteria</taxon>
        <taxon>Pseudomonadati</taxon>
        <taxon>Nitrospirota</taxon>
        <taxon>Nitrospiria</taxon>
        <taxon>Nitrospirales</taxon>
        <taxon>Nitrospiraceae</taxon>
        <taxon>Candidatus Sulfobium</taxon>
    </lineage>
</organism>
<name>A0A2U3QF19_9BACT</name>